<dbReference type="EMBL" id="BJYY01000004">
    <property type="protein sequence ID" value="GEO33169.1"/>
    <property type="molecule type" value="Genomic_DNA"/>
</dbReference>
<gene>
    <name evidence="1" type="ORF">CAE01nite_08940</name>
</gene>
<accession>A0A512D9M3</accession>
<keyword evidence="2" id="KW-1185">Reference proteome</keyword>
<reference evidence="1 2" key="1">
    <citation type="submission" date="2019-07" db="EMBL/GenBank/DDBJ databases">
        <title>Whole genome shotgun sequence of Cellulomonas aerilata NBRC 106308.</title>
        <authorList>
            <person name="Hosoyama A."/>
            <person name="Uohara A."/>
            <person name="Ohji S."/>
            <person name="Ichikawa N."/>
        </authorList>
    </citation>
    <scope>NUCLEOTIDE SEQUENCE [LARGE SCALE GENOMIC DNA]</scope>
    <source>
        <strain evidence="1 2">NBRC 106308</strain>
    </source>
</reference>
<evidence type="ECO:0008006" key="3">
    <source>
        <dbReference type="Google" id="ProtNLM"/>
    </source>
</evidence>
<protein>
    <recommendedName>
        <fullName evidence="3">Cell wall synthesis protein Wag31</fullName>
    </recommendedName>
</protein>
<proteinExistence type="predicted"/>
<evidence type="ECO:0000313" key="2">
    <source>
        <dbReference type="Proteomes" id="UP000321181"/>
    </source>
</evidence>
<dbReference type="NCBIfam" id="TIGR03544">
    <property type="entry name" value="DivI1A_domain"/>
    <property type="match status" value="2"/>
</dbReference>
<sequence length="198" mass="21058">MSALTAREVRAARFTATTLREGYDVAQVDALLERVATSLDDLAAGRVDPHTLTAEEVLDARFPATRFRDGYDQNQVDDFLDAAILALRAGHAAVEAAGRPPVGAAGAGAQVHAGAALVRAGRAQLAPVPRAAGYAVPEVDELLDELTRELERRARGEVPRTTAHDVRSTRLTTTWWRPGYPRSAVDALLDRGAAALGA</sequence>
<dbReference type="InterPro" id="IPR019933">
    <property type="entry name" value="DivIVA_domain"/>
</dbReference>
<dbReference type="RefSeq" id="WP_146900610.1">
    <property type="nucleotide sequence ID" value="NZ_BAAARM010000002.1"/>
</dbReference>
<dbReference type="OrthoDB" id="9815492at2"/>
<organism evidence="1 2">
    <name type="scientific">Cellulomonas aerilata</name>
    <dbReference type="NCBI Taxonomy" id="515326"/>
    <lineage>
        <taxon>Bacteria</taxon>
        <taxon>Bacillati</taxon>
        <taxon>Actinomycetota</taxon>
        <taxon>Actinomycetes</taxon>
        <taxon>Micrococcales</taxon>
        <taxon>Cellulomonadaceae</taxon>
        <taxon>Cellulomonas</taxon>
    </lineage>
</organism>
<dbReference type="Gene3D" id="6.10.250.660">
    <property type="match status" value="2"/>
</dbReference>
<name>A0A512D9M3_9CELL</name>
<comment type="caution">
    <text evidence="1">The sequence shown here is derived from an EMBL/GenBank/DDBJ whole genome shotgun (WGS) entry which is preliminary data.</text>
</comment>
<dbReference type="AlphaFoldDB" id="A0A512D9M3"/>
<evidence type="ECO:0000313" key="1">
    <source>
        <dbReference type="EMBL" id="GEO33169.1"/>
    </source>
</evidence>
<dbReference type="Proteomes" id="UP000321181">
    <property type="component" value="Unassembled WGS sequence"/>
</dbReference>